<comment type="similarity">
    <text evidence="2">Belongs to the HD-ZIP homeobox family. Class II subfamily.</text>
</comment>
<evidence type="ECO:0000256" key="5">
    <source>
        <dbReference type="ARBA" id="ARBA00023155"/>
    </source>
</evidence>
<accession>A0ABR2LLL9</accession>
<dbReference type="PANTHER" id="PTHR45714:SF34">
    <property type="entry name" value="HOMEOBOX-LEUCINE ZIPPER PROTEIN HAT9"/>
    <property type="match status" value="1"/>
</dbReference>
<dbReference type="GO" id="GO:0003677">
    <property type="term" value="F:DNA binding"/>
    <property type="evidence" value="ECO:0007669"/>
    <property type="project" value="UniProtKB-KW"/>
</dbReference>
<evidence type="ECO:0000256" key="1">
    <source>
        <dbReference type="ARBA" id="ARBA00004123"/>
    </source>
</evidence>
<evidence type="ECO:0000256" key="8">
    <source>
        <dbReference type="PROSITE-ProRule" id="PRU00108"/>
    </source>
</evidence>
<keyword evidence="10" id="KW-0175">Coiled coil</keyword>
<dbReference type="Pfam" id="PF02183">
    <property type="entry name" value="HALZ"/>
    <property type="match status" value="1"/>
</dbReference>
<keyword evidence="6" id="KW-0804">Transcription</keyword>
<proteinExistence type="inferred from homology"/>
<gene>
    <name evidence="12" type="primary">HAT22</name>
    <name evidence="12" type="ORF">KSP40_PGU010474</name>
</gene>
<feature type="DNA-binding region" description="Homeobox" evidence="8">
    <location>
        <begin position="112"/>
        <end position="171"/>
    </location>
</feature>
<dbReference type="EMBL" id="JBBWWR010000018">
    <property type="protein sequence ID" value="KAK8944009.1"/>
    <property type="molecule type" value="Genomic_DNA"/>
</dbReference>
<dbReference type="InterPro" id="IPR050762">
    <property type="entry name" value="HD-ZIP_Homeobox_LZ_Class_II"/>
</dbReference>
<keyword evidence="4 8" id="KW-0238">DNA-binding</keyword>
<dbReference type="Proteomes" id="UP001412067">
    <property type="component" value="Unassembled WGS sequence"/>
</dbReference>
<evidence type="ECO:0000313" key="13">
    <source>
        <dbReference type="Proteomes" id="UP001412067"/>
    </source>
</evidence>
<evidence type="ECO:0000313" key="12">
    <source>
        <dbReference type="EMBL" id="KAK8944009.1"/>
    </source>
</evidence>
<dbReference type="CDD" id="cd00086">
    <property type="entry name" value="homeodomain"/>
    <property type="match status" value="1"/>
</dbReference>
<keyword evidence="3" id="KW-0805">Transcription regulation</keyword>
<feature type="domain" description="Homeobox" evidence="11">
    <location>
        <begin position="110"/>
        <end position="170"/>
    </location>
</feature>
<evidence type="ECO:0000259" key="11">
    <source>
        <dbReference type="PROSITE" id="PS50071"/>
    </source>
</evidence>
<reference evidence="12 13" key="1">
    <citation type="journal article" date="2022" name="Nat. Plants">
        <title>Genomes of leafy and leafless Platanthera orchids illuminate the evolution of mycoheterotrophy.</title>
        <authorList>
            <person name="Li M.H."/>
            <person name="Liu K.W."/>
            <person name="Li Z."/>
            <person name="Lu H.C."/>
            <person name="Ye Q.L."/>
            <person name="Zhang D."/>
            <person name="Wang J.Y."/>
            <person name="Li Y.F."/>
            <person name="Zhong Z.M."/>
            <person name="Liu X."/>
            <person name="Yu X."/>
            <person name="Liu D.K."/>
            <person name="Tu X.D."/>
            <person name="Liu B."/>
            <person name="Hao Y."/>
            <person name="Liao X.Y."/>
            <person name="Jiang Y.T."/>
            <person name="Sun W.H."/>
            <person name="Chen J."/>
            <person name="Chen Y.Q."/>
            <person name="Ai Y."/>
            <person name="Zhai J.W."/>
            <person name="Wu S.S."/>
            <person name="Zhou Z."/>
            <person name="Hsiao Y.Y."/>
            <person name="Wu W.L."/>
            <person name="Chen Y.Y."/>
            <person name="Lin Y.F."/>
            <person name="Hsu J.L."/>
            <person name="Li C.Y."/>
            <person name="Wang Z.W."/>
            <person name="Zhao X."/>
            <person name="Zhong W.Y."/>
            <person name="Ma X.K."/>
            <person name="Ma L."/>
            <person name="Huang J."/>
            <person name="Chen G.Z."/>
            <person name="Huang M.Z."/>
            <person name="Huang L."/>
            <person name="Peng D.H."/>
            <person name="Luo Y.B."/>
            <person name="Zou S.Q."/>
            <person name="Chen S.P."/>
            <person name="Lan S."/>
            <person name="Tsai W.C."/>
            <person name="Van de Peer Y."/>
            <person name="Liu Z.J."/>
        </authorList>
    </citation>
    <scope>NUCLEOTIDE SEQUENCE [LARGE SCALE GENOMIC DNA]</scope>
    <source>
        <strain evidence="12">Lor288</strain>
    </source>
</reference>
<evidence type="ECO:0000256" key="2">
    <source>
        <dbReference type="ARBA" id="ARBA00006074"/>
    </source>
</evidence>
<organism evidence="12 13">
    <name type="scientific">Platanthera guangdongensis</name>
    <dbReference type="NCBI Taxonomy" id="2320717"/>
    <lineage>
        <taxon>Eukaryota</taxon>
        <taxon>Viridiplantae</taxon>
        <taxon>Streptophyta</taxon>
        <taxon>Embryophyta</taxon>
        <taxon>Tracheophyta</taxon>
        <taxon>Spermatophyta</taxon>
        <taxon>Magnoliopsida</taxon>
        <taxon>Liliopsida</taxon>
        <taxon>Asparagales</taxon>
        <taxon>Orchidaceae</taxon>
        <taxon>Orchidoideae</taxon>
        <taxon>Orchideae</taxon>
        <taxon>Orchidinae</taxon>
        <taxon>Platanthera</taxon>
    </lineage>
</organism>
<dbReference type="InterPro" id="IPR017970">
    <property type="entry name" value="Homeobox_CS"/>
</dbReference>
<comment type="caution">
    <text evidence="12">The sequence shown here is derived from an EMBL/GenBank/DDBJ whole genome shotgun (WGS) entry which is preliminary data.</text>
</comment>
<dbReference type="Gene3D" id="1.10.10.60">
    <property type="entry name" value="Homeodomain-like"/>
    <property type="match status" value="1"/>
</dbReference>
<comment type="subcellular location">
    <subcellularLocation>
        <location evidence="1 8 9">Nucleus</location>
    </subcellularLocation>
</comment>
<dbReference type="SMART" id="SM00340">
    <property type="entry name" value="HALZ"/>
    <property type="match status" value="1"/>
</dbReference>
<dbReference type="PROSITE" id="PS50071">
    <property type="entry name" value="HOMEOBOX_2"/>
    <property type="match status" value="1"/>
</dbReference>
<evidence type="ECO:0000256" key="7">
    <source>
        <dbReference type="ARBA" id="ARBA00023242"/>
    </source>
</evidence>
<dbReference type="PROSITE" id="PS00027">
    <property type="entry name" value="HOMEOBOX_1"/>
    <property type="match status" value="1"/>
</dbReference>
<name>A0ABR2LLL9_9ASPA</name>
<dbReference type="SMART" id="SM00389">
    <property type="entry name" value="HOX"/>
    <property type="match status" value="1"/>
</dbReference>
<evidence type="ECO:0000256" key="9">
    <source>
        <dbReference type="RuleBase" id="RU000682"/>
    </source>
</evidence>
<feature type="coiled-coil region" evidence="10">
    <location>
        <begin position="176"/>
        <end position="210"/>
    </location>
</feature>
<dbReference type="Pfam" id="PF00046">
    <property type="entry name" value="Homeodomain"/>
    <property type="match status" value="1"/>
</dbReference>
<evidence type="ECO:0000256" key="3">
    <source>
        <dbReference type="ARBA" id="ARBA00023015"/>
    </source>
</evidence>
<dbReference type="InterPro" id="IPR003106">
    <property type="entry name" value="Leu_zip_homeo"/>
</dbReference>
<sequence>MAEKEDSCCDTALSLGLCLPTNLHRRLSNPPPLPAQPSLIHSLSDEIIYGRKETTRLSSPHSSVSSFSTTNIIKKERILHLGVGEEQTQVQRGASLRASIVDEDDAEAAASAARKKLRLTKEQSALLEGRFKEHTTLNPRQKQTLAKQLNLRPRQIEVWFQNRRARTKLKQTEVDCDFLRRCCETLTEENRRLQKELEEMKALNKFAAAIVPQPPPFFVQLPAATLIMCPSCDRIAGAGDNRKLATTNSADDRVIAAGGGMPPTQHFLINHPFAQLCTMLAIQQIQPAP</sequence>
<dbReference type="PANTHER" id="PTHR45714">
    <property type="entry name" value="HOMEOBOX-LEUCINE ZIPPER PROTEIN HAT14"/>
    <property type="match status" value="1"/>
</dbReference>
<protein>
    <submittedName>
        <fullName evidence="12">Homeobox-leucine zipper protein HAT22</fullName>
    </submittedName>
</protein>
<dbReference type="InterPro" id="IPR001356">
    <property type="entry name" value="HD"/>
</dbReference>
<keyword evidence="13" id="KW-1185">Reference proteome</keyword>
<keyword evidence="7 8" id="KW-0539">Nucleus</keyword>
<evidence type="ECO:0000256" key="10">
    <source>
        <dbReference type="SAM" id="Coils"/>
    </source>
</evidence>
<keyword evidence="5 8" id="KW-0371">Homeobox</keyword>
<evidence type="ECO:0000256" key="6">
    <source>
        <dbReference type="ARBA" id="ARBA00023163"/>
    </source>
</evidence>
<dbReference type="SUPFAM" id="SSF46689">
    <property type="entry name" value="Homeodomain-like"/>
    <property type="match status" value="1"/>
</dbReference>
<dbReference type="InterPro" id="IPR009057">
    <property type="entry name" value="Homeodomain-like_sf"/>
</dbReference>
<evidence type="ECO:0000256" key="4">
    <source>
        <dbReference type="ARBA" id="ARBA00023125"/>
    </source>
</evidence>